<keyword evidence="2" id="KW-0472">Membrane</keyword>
<name>A0A1I8FDN1_9PLAT</name>
<dbReference type="AlphaFoldDB" id="A0A1I8FDN1"/>
<feature type="transmembrane region" description="Helical" evidence="2">
    <location>
        <begin position="172"/>
        <end position="193"/>
    </location>
</feature>
<feature type="region of interest" description="Disordered" evidence="1">
    <location>
        <begin position="414"/>
        <end position="437"/>
    </location>
</feature>
<feature type="region of interest" description="Disordered" evidence="1">
    <location>
        <begin position="217"/>
        <end position="238"/>
    </location>
</feature>
<keyword evidence="3" id="KW-1185">Reference proteome</keyword>
<dbReference type="WBParaSite" id="maker-unitig_30522-snap-gene-0.2-mRNA-1">
    <property type="protein sequence ID" value="maker-unitig_30522-snap-gene-0.2-mRNA-1"/>
    <property type="gene ID" value="maker-unitig_30522-snap-gene-0.2"/>
</dbReference>
<dbReference type="Proteomes" id="UP000095280">
    <property type="component" value="Unplaced"/>
</dbReference>
<protein>
    <submittedName>
        <fullName evidence="4">AMP-binding domain-containing protein</fullName>
    </submittedName>
</protein>
<organism evidence="3 4">
    <name type="scientific">Macrostomum lignano</name>
    <dbReference type="NCBI Taxonomy" id="282301"/>
    <lineage>
        <taxon>Eukaryota</taxon>
        <taxon>Metazoa</taxon>
        <taxon>Spiralia</taxon>
        <taxon>Lophotrochozoa</taxon>
        <taxon>Platyhelminthes</taxon>
        <taxon>Rhabditophora</taxon>
        <taxon>Macrostomorpha</taxon>
        <taxon>Macrostomida</taxon>
        <taxon>Macrostomidae</taxon>
        <taxon>Macrostomum</taxon>
    </lineage>
</organism>
<evidence type="ECO:0000313" key="4">
    <source>
        <dbReference type="WBParaSite" id="maker-unitig_30522-snap-gene-0.2-mRNA-1"/>
    </source>
</evidence>
<sequence>VRKLCTGPDWPIGSRDAASCANPPPIRAAGRVPGRLFGPGCRSLFALWRRRAVLVEPRRGSPFGTNAAGGDSPSWLLRRVDVCRLDDSGADWRLNGDRWILSAGSASLRTTIGAFNRIGNGNDGGGLFCRSTLVDWLQLAWPALHPVAGRRCTDRDWLGGCRTQCLLACSPWLAAVWAVAVALGYGLVIGGGGKGLLRPDFFSATSCGQACLVSTNPMKAQQPPQPPQPTQQQPPKTDPIIDFASLESIANFSHLQSWAEQAWQMRPAGPSADKLIGQQQRRRRRWQRQVAPAQPFDDASALDSIQMVLEGVRAAAATGDSVAVYRGSQSALLFRICTCCAALALPDPLGSPCGALLPSWRRTLAGGLSVRRAEAVKCCETVRHQAVRDTTDSWWQSNLAGDQRELFRFASGETPANDSLNRPATQSWPTSASKSWPAPNRGIRWAVRLAGGCLLAATADALICARLLIEPNWFNNSWSADSFCVAFQREFSMLSSLAFGAATCLYTAGPVAKLFAGLVLQADSSTL</sequence>
<proteinExistence type="predicted"/>
<evidence type="ECO:0000256" key="1">
    <source>
        <dbReference type="SAM" id="MobiDB-lite"/>
    </source>
</evidence>
<evidence type="ECO:0000313" key="3">
    <source>
        <dbReference type="Proteomes" id="UP000095280"/>
    </source>
</evidence>
<keyword evidence="2" id="KW-1133">Transmembrane helix</keyword>
<accession>A0A1I8FDN1</accession>
<reference evidence="4" key="1">
    <citation type="submission" date="2016-11" db="UniProtKB">
        <authorList>
            <consortium name="WormBaseParasite"/>
        </authorList>
    </citation>
    <scope>IDENTIFICATION</scope>
</reference>
<evidence type="ECO:0000256" key="2">
    <source>
        <dbReference type="SAM" id="Phobius"/>
    </source>
</evidence>
<keyword evidence="2" id="KW-0812">Transmembrane</keyword>
<feature type="compositionally biased region" description="Polar residues" evidence="1">
    <location>
        <begin position="414"/>
        <end position="434"/>
    </location>
</feature>